<dbReference type="GO" id="GO:0016887">
    <property type="term" value="F:ATP hydrolysis activity"/>
    <property type="evidence" value="ECO:0007669"/>
    <property type="project" value="InterPro"/>
</dbReference>
<sequence length="239" mass="26400">MIVMREVTKIFANGEDYLKALNSVSLEIDPGEFVAVMGTSGSGKTTLLNLLGGLEIPTEGAVGVNGVWLADLSEEERTVFRRKEIGFVFQKYNLLPSVTVLENLLLPLKLLKLEIRRDEVESLAEKLGILEKLYQMPDKLSGGQQQRVAIARALLHRPQVILADEPTGSLDRKTGTAVMEQMRGMCRDSGQTLIVVTHDEKIAGMADRVVLLEDGEVIKDERREADIRTVGGKDPEKCL</sequence>
<dbReference type="PROSITE" id="PS50893">
    <property type="entry name" value="ABC_TRANSPORTER_2"/>
    <property type="match status" value="1"/>
</dbReference>
<dbReference type="CDD" id="cd03255">
    <property type="entry name" value="ABC_MJ0796_LolCDE_FtsE"/>
    <property type="match status" value="1"/>
</dbReference>
<dbReference type="GO" id="GO:0005524">
    <property type="term" value="F:ATP binding"/>
    <property type="evidence" value="ECO:0007669"/>
    <property type="project" value="UniProtKB-KW"/>
</dbReference>
<dbReference type="FunFam" id="3.40.50.300:FF:000032">
    <property type="entry name" value="Export ABC transporter ATP-binding protein"/>
    <property type="match status" value="1"/>
</dbReference>
<dbReference type="Proteomes" id="UP000886890">
    <property type="component" value="Unassembled WGS sequence"/>
</dbReference>
<keyword evidence="4 6" id="KW-0067">ATP-binding</keyword>
<dbReference type="InterPro" id="IPR017911">
    <property type="entry name" value="MacB-like_ATP-bd"/>
</dbReference>
<accession>A0A9D1XDI5</accession>
<feature type="domain" description="ABC transporter" evidence="5">
    <location>
        <begin position="2"/>
        <end position="239"/>
    </location>
</feature>
<protein>
    <submittedName>
        <fullName evidence="6">ABC transporter ATP-binding protein</fullName>
    </submittedName>
</protein>
<reference evidence="6" key="1">
    <citation type="journal article" date="2021" name="PeerJ">
        <title>Extensive microbial diversity within the chicken gut microbiome revealed by metagenomics and culture.</title>
        <authorList>
            <person name="Gilroy R."/>
            <person name="Ravi A."/>
            <person name="Getino M."/>
            <person name="Pursley I."/>
            <person name="Horton D.L."/>
            <person name="Alikhan N.F."/>
            <person name="Baker D."/>
            <person name="Gharbi K."/>
            <person name="Hall N."/>
            <person name="Watson M."/>
            <person name="Adriaenssens E.M."/>
            <person name="Foster-Nyarko E."/>
            <person name="Jarju S."/>
            <person name="Secka A."/>
            <person name="Antonio M."/>
            <person name="Oren A."/>
            <person name="Chaudhuri R.R."/>
            <person name="La Ragione R."/>
            <person name="Hildebrand F."/>
            <person name="Pallen M.J."/>
        </authorList>
    </citation>
    <scope>NUCLEOTIDE SEQUENCE</scope>
    <source>
        <strain evidence="6">CHK183-1962</strain>
    </source>
</reference>
<evidence type="ECO:0000256" key="1">
    <source>
        <dbReference type="ARBA" id="ARBA00005417"/>
    </source>
</evidence>
<evidence type="ECO:0000256" key="3">
    <source>
        <dbReference type="ARBA" id="ARBA00022741"/>
    </source>
</evidence>
<dbReference type="AlphaFoldDB" id="A0A9D1XDI5"/>
<comment type="caution">
    <text evidence="6">The sequence shown here is derived from an EMBL/GenBank/DDBJ whole genome shotgun (WGS) entry which is preliminary data.</text>
</comment>
<dbReference type="SMART" id="SM00382">
    <property type="entry name" value="AAA"/>
    <property type="match status" value="1"/>
</dbReference>
<dbReference type="InterPro" id="IPR017871">
    <property type="entry name" value="ABC_transporter-like_CS"/>
</dbReference>
<keyword evidence="3" id="KW-0547">Nucleotide-binding</keyword>
<gene>
    <name evidence="6" type="ORF">H9734_07550</name>
</gene>
<reference evidence="6" key="2">
    <citation type="submission" date="2021-04" db="EMBL/GenBank/DDBJ databases">
        <authorList>
            <person name="Gilroy R."/>
        </authorList>
    </citation>
    <scope>NUCLEOTIDE SEQUENCE</scope>
    <source>
        <strain evidence="6">CHK183-1962</strain>
    </source>
</reference>
<dbReference type="PANTHER" id="PTHR42798">
    <property type="entry name" value="LIPOPROTEIN-RELEASING SYSTEM ATP-BINDING PROTEIN LOLD"/>
    <property type="match status" value="1"/>
</dbReference>
<proteinExistence type="inferred from homology"/>
<evidence type="ECO:0000256" key="4">
    <source>
        <dbReference type="ARBA" id="ARBA00022840"/>
    </source>
</evidence>
<dbReference type="InterPro" id="IPR003439">
    <property type="entry name" value="ABC_transporter-like_ATP-bd"/>
</dbReference>
<dbReference type="EMBL" id="DXEK01000128">
    <property type="protein sequence ID" value="HIX77432.1"/>
    <property type="molecule type" value="Genomic_DNA"/>
</dbReference>
<evidence type="ECO:0000256" key="2">
    <source>
        <dbReference type="ARBA" id="ARBA00022448"/>
    </source>
</evidence>
<evidence type="ECO:0000313" key="7">
    <source>
        <dbReference type="Proteomes" id="UP000886890"/>
    </source>
</evidence>
<name>A0A9D1XDI5_9FIRM</name>
<comment type="similarity">
    <text evidence="1">Belongs to the ABC transporter superfamily.</text>
</comment>
<organism evidence="6 7">
    <name type="scientific">Candidatus Fusicatenibacter merdavium</name>
    <dbReference type="NCBI Taxonomy" id="2838600"/>
    <lineage>
        <taxon>Bacteria</taxon>
        <taxon>Bacillati</taxon>
        <taxon>Bacillota</taxon>
        <taxon>Clostridia</taxon>
        <taxon>Lachnospirales</taxon>
        <taxon>Lachnospiraceae</taxon>
        <taxon>Fusicatenibacter</taxon>
    </lineage>
</organism>
<evidence type="ECO:0000259" key="5">
    <source>
        <dbReference type="PROSITE" id="PS50893"/>
    </source>
</evidence>
<dbReference type="SUPFAM" id="SSF52540">
    <property type="entry name" value="P-loop containing nucleoside triphosphate hydrolases"/>
    <property type="match status" value="1"/>
</dbReference>
<dbReference type="PROSITE" id="PS00211">
    <property type="entry name" value="ABC_TRANSPORTER_1"/>
    <property type="match status" value="1"/>
</dbReference>
<dbReference type="GO" id="GO:0098796">
    <property type="term" value="C:membrane protein complex"/>
    <property type="evidence" value="ECO:0007669"/>
    <property type="project" value="UniProtKB-ARBA"/>
</dbReference>
<dbReference type="PANTHER" id="PTHR42798:SF6">
    <property type="entry name" value="CELL DIVISION ATP-BINDING PROTEIN FTSE"/>
    <property type="match status" value="1"/>
</dbReference>
<dbReference type="InterPro" id="IPR003593">
    <property type="entry name" value="AAA+_ATPase"/>
</dbReference>
<dbReference type="GO" id="GO:0022857">
    <property type="term" value="F:transmembrane transporter activity"/>
    <property type="evidence" value="ECO:0007669"/>
    <property type="project" value="UniProtKB-ARBA"/>
</dbReference>
<dbReference type="InterPro" id="IPR027417">
    <property type="entry name" value="P-loop_NTPase"/>
</dbReference>
<dbReference type="Pfam" id="PF00005">
    <property type="entry name" value="ABC_tran"/>
    <property type="match status" value="1"/>
</dbReference>
<keyword evidence="2" id="KW-0813">Transport</keyword>
<dbReference type="Gene3D" id="3.40.50.300">
    <property type="entry name" value="P-loop containing nucleotide triphosphate hydrolases"/>
    <property type="match status" value="1"/>
</dbReference>
<evidence type="ECO:0000313" key="6">
    <source>
        <dbReference type="EMBL" id="HIX77432.1"/>
    </source>
</evidence>